<gene>
    <name evidence="2" type="ORF">CVP05_10585</name>
</gene>
<dbReference type="OrthoDB" id="2564795at2"/>
<sequence>MGLPTTLIDWLTTHADSLDQSNEHADALLRQLAQVGVFRHGVPEALGGYGDGIQQAIDTIREIAHYSLTAAFISWGHHTLIQNLIATDNPAPRQLWLDDLLTGERAGGTGLSNAMKFLSGVEELQVSVYEENGKRFLKGRLPWVTNLRSDKFALIFAASVEGKAPMVLALPSEAKGLHLAHELSLVALQGSNTMAVDLDQIELNPDWIISENANAYLAQIRPAFLGLQCAMAFGLAERALDEVEKSLAYNSRNVLDSEWQKTKEKLTALEQQLATGLAQSDYFISHPKALFQIRIDIVDVVAQSLLLELQASGGRCYLQQNNSGFIRRWREGAFLPVVTPSAVQLRLALAA</sequence>
<dbReference type="Gene3D" id="1.20.140.10">
    <property type="entry name" value="Butyryl-CoA Dehydrogenase, subunit A, domain 3"/>
    <property type="match status" value="1"/>
</dbReference>
<reference evidence="2 3" key="1">
    <citation type="submission" date="2017-11" db="EMBL/GenBank/DDBJ databases">
        <title>Reclassification of Bisgaard taxon 7 as Conservatibacter flavescens gen. nov., sp. nov.</title>
        <authorList>
            <person name="Christensen H."/>
        </authorList>
    </citation>
    <scope>NUCLEOTIDE SEQUENCE [LARGE SCALE GENOMIC DNA]</scope>
    <source>
        <strain evidence="2 3">7_4</strain>
    </source>
</reference>
<dbReference type="PANTHER" id="PTHR43884:SF12">
    <property type="entry name" value="ISOVALERYL-COA DEHYDROGENASE, MITOCHONDRIAL-RELATED"/>
    <property type="match status" value="1"/>
</dbReference>
<dbReference type="Proteomes" id="UP000229329">
    <property type="component" value="Unassembled WGS sequence"/>
</dbReference>
<feature type="domain" description="Acyl-CoA dehydrogenase/oxidase N-terminal" evidence="1">
    <location>
        <begin position="12"/>
        <end position="104"/>
    </location>
</feature>
<dbReference type="InterPro" id="IPR046373">
    <property type="entry name" value="Acyl-CoA_Oxase/DH_mid-dom_sf"/>
</dbReference>
<dbReference type="PANTHER" id="PTHR43884">
    <property type="entry name" value="ACYL-COA DEHYDROGENASE"/>
    <property type="match status" value="1"/>
</dbReference>
<dbReference type="RefSeq" id="WP_100289542.1">
    <property type="nucleotide sequence ID" value="NZ_PHHA01000027.1"/>
</dbReference>
<keyword evidence="3" id="KW-1185">Reference proteome</keyword>
<dbReference type="InterPro" id="IPR009100">
    <property type="entry name" value="AcylCoA_DH/oxidase_NM_dom_sf"/>
</dbReference>
<dbReference type="InterPro" id="IPR037069">
    <property type="entry name" value="AcylCoA_DH/ox_N_sf"/>
</dbReference>
<evidence type="ECO:0000313" key="3">
    <source>
        <dbReference type="Proteomes" id="UP000229329"/>
    </source>
</evidence>
<dbReference type="Gene3D" id="2.40.110.10">
    <property type="entry name" value="Butyryl-CoA Dehydrogenase, subunit A, domain 2"/>
    <property type="match status" value="1"/>
</dbReference>
<evidence type="ECO:0000259" key="1">
    <source>
        <dbReference type="Pfam" id="PF02771"/>
    </source>
</evidence>
<dbReference type="GO" id="GO:0003995">
    <property type="term" value="F:acyl-CoA dehydrogenase activity"/>
    <property type="evidence" value="ECO:0007669"/>
    <property type="project" value="TreeGrafter"/>
</dbReference>
<dbReference type="EMBL" id="PHHA01000027">
    <property type="protein sequence ID" value="PJG84576.1"/>
    <property type="molecule type" value="Genomic_DNA"/>
</dbReference>
<dbReference type="SUPFAM" id="SSF56645">
    <property type="entry name" value="Acyl-CoA dehydrogenase NM domain-like"/>
    <property type="match status" value="1"/>
</dbReference>
<proteinExistence type="predicted"/>
<protein>
    <submittedName>
        <fullName evidence="2">Dehydrogenase</fullName>
    </submittedName>
</protein>
<name>A0A2M8S0D7_9PAST</name>
<evidence type="ECO:0000313" key="2">
    <source>
        <dbReference type="EMBL" id="PJG84576.1"/>
    </source>
</evidence>
<dbReference type="Gene3D" id="1.10.540.10">
    <property type="entry name" value="Acyl-CoA dehydrogenase/oxidase, N-terminal domain"/>
    <property type="match status" value="1"/>
</dbReference>
<dbReference type="AlphaFoldDB" id="A0A2M8S0D7"/>
<dbReference type="Pfam" id="PF02771">
    <property type="entry name" value="Acyl-CoA_dh_N"/>
    <property type="match status" value="1"/>
</dbReference>
<dbReference type="GO" id="GO:0050660">
    <property type="term" value="F:flavin adenine dinucleotide binding"/>
    <property type="evidence" value="ECO:0007669"/>
    <property type="project" value="InterPro"/>
</dbReference>
<accession>A0A2M8S0D7</accession>
<dbReference type="InterPro" id="IPR013786">
    <property type="entry name" value="AcylCoA_DH/ox_N"/>
</dbReference>
<organism evidence="2 3">
    <name type="scientific">Conservatibacter flavescens</name>
    <dbReference type="NCBI Taxonomy" id="28161"/>
    <lineage>
        <taxon>Bacteria</taxon>
        <taxon>Pseudomonadati</taxon>
        <taxon>Pseudomonadota</taxon>
        <taxon>Gammaproteobacteria</taxon>
        <taxon>Pasteurellales</taxon>
        <taxon>Pasteurellaceae</taxon>
        <taxon>Conservatibacter</taxon>
    </lineage>
</organism>
<comment type="caution">
    <text evidence="2">The sequence shown here is derived from an EMBL/GenBank/DDBJ whole genome shotgun (WGS) entry which is preliminary data.</text>
</comment>